<keyword evidence="3" id="KW-0677">Repeat</keyword>
<dbReference type="Pfam" id="PF04893">
    <property type="entry name" value="Yip1"/>
    <property type="match status" value="1"/>
</dbReference>
<keyword evidence="8" id="KW-0732">Signal</keyword>
<dbReference type="InterPro" id="IPR011042">
    <property type="entry name" value="6-blade_b-propeller_TolB-like"/>
</dbReference>
<feature type="repeat" description="NHL" evidence="6">
    <location>
        <begin position="97"/>
        <end position="127"/>
    </location>
</feature>
<dbReference type="InterPro" id="IPR006977">
    <property type="entry name" value="Yip1_dom"/>
</dbReference>
<dbReference type="Proteomes" id="UP000064249">
    <property type="component" value="Unassembled WGS sequence"/>
</dbReference>
<feature type="transmembrane region" description="Helical" evidence="7">
    <location>
        <begin position="493"/>
        <end position="513"/>
    </location>
</feature>
<dbReference type="EMBL" id="LGFU01000014">
    <property type="protein sequence ID" value="KUK46655.1"/>
    <property type="molecule type" value="Genomic_DNA"/>
</dbReference>
<dbReference type="PROSITE" id="PS51125">
    <property type="entry name" value="NHL"/>
    <property type="match status" value="1"/>
</dbReference>
<feature type="transmembrane region" description="Helical" evidence="7">
    <location>
        <begin position="593"/>
        <end position="615"/>
    </location>
</feature>
<feature type="transmembrane region" description="Helical" evidence="7">
    <location>
        <begin position="425"/>
        <end position="442"/>
    </location>
</feature>
<dbReference type="PANTHER" id="PTHR24104">
    <property type="entry name" value="E3 UBIQUITIN-PROTEIN LIGASE NHLRC1-RELATED"/>
    <property type="match status" value="1"/>
</dbReference>
<feature type="transmembrane region" description="Helical" evidence="7">
    <location>
        <begin position="533"/>
        <end position="551"/>
    </location>
</feature>
<keyword evidence="5 7" id="KW-0472">Membrane</keyword>
<protein>
    <submittedName>
        <fullName evidence="10">Putative membrane protein</fullName>
    </submittedName>
</protein>
<gene>
    <name evidence="10" type="ORF">XD73_0473</name>
</gene>
<dbReference type="InterPro" id="IPR001258">
    <property type="entry name" value="NHL_repeat"/>
</dbReference>
<dbReference type="InterPro" id="IPR011990">
    <property type="entry name" value="TPR-like_helical_dom_sf"/>
</dbReference>
<proteinExistence type="predicted"/>
<evidence type="ECO:0000256" key="6">
    <source>
        <dbReference type="PROSITE-ProRule" id="PRU00504"/>
    </source>
</evidence>
<dbReference type="PANTHER" id="PTHR24104:SF25">
    <property type="entry name" value="PROTEIN LIN-41"/>
    <property type="match status" value="1"/>
</dbReference>
<sequence>MMKKTILIILILITSALTARPASAESPYTTWAIGPGGQLFMTQDAYQPIAEIDLPINAAEDMVITPKGYFYIADTGNGQIVKLKNFEVIETFGNEVLQGPTGLFVDEDGRMYIADAKSNTVVILDQDGNLINQFGRPPEPLFGKNNQFLPRKIAVDARKNLYIISESSVNGIVQLNTNGNFIGYFGANTATMSFKMIVQRLFLSEEQLNQFIRNVAASPTNIAIDNQSMVYTITAGTSGEKSIRKFTVAGKNIFPDSHGSSTFRDIDISDQGLVIAVDANGQLYEYDSSGTLLFVFGAQDKGNQRMGTLRNPTAISRFEDNIYILDKEKNAIVIYTTTAFAEEVHNGVDLYMEGFYQDAKPYFDDVLDYNGSFIMAYQAIADAHYKERNFDQALQAYKYAEDRSGYSQAFWELRNTVLQEQLSKVILWGIGLWVASAVVTHYERKHKWFDPIRNWFTGLQKYKLVVDLVFMFRFIKKPADSFYYIKKDLRGSLLFAVILYIWVIVMRVLSLYLTGFIFNPYTDPADIPVANEIIYTLVLFILWNASNYLISTISDGEGRVRDVVIGSAYSLFPYALFALPIALLSRVLTFNEIFIYSMMTNLMWAWVGIMLFVMVMEIHNYRFKETVKIVLLTLFTMALFVLVGYILYVLFGQLFDFISAILQEVRLRG</sequence>
<dbReference type="CDD" id="cd05819">
    <property type="entry name" value="NHL"/>
    <property type="match status" value="1"/>
</dbReference>
<dbReference type="GO" id="GO:0016020">
    <property type="term" value="C:membrane"/>
    <property type="evidence" value="ECO:0007669"/>
    <property type="project" value="UniProtKB-SubCell"/>
</dbReference>
<evidence type="ECO:0000313" key="10">
    <source>
        <dbReference type="EMBL" id="KUK46655.1"/>
    </source>
</evidence>
<feature type="domain" description="Yip1" evidence="9">
    <location>
        <begin position="474"/>
        <end position="643"/>
    </location>
</feature>
<accession>A0A101FYA1</accession>
<organism evidence="10 11">
    <name type="scientific">Anaerolinea thermophila</name>
    <dbReference type="NCBI Taxonomy" id="167964"/>
    <lineage>
        <taxon>Bacteria</taxon>
        <taxon>Bacillati</taxon>
        <taxon>Chloroflexota</taxon>
        <taxon>Anaerolineae</taxon>
        <taxon>Anaerolineales</taxon>
        <taxon>Anaerolineaceae</taxon>
        <taxon>Anaerolinea</taxon>
    </lineage>
</organism>
<dbReference type="AlphaFoldDB" id="A0A101FYA1"/>
<feature type="transmembrane region" description="Helical" evidence="7">
    <location>
        <begin position="563"/>
        <end position="587"/>
    </location>
</feature>
<evidence type="ECO:0000256" key="5">
    <source>
        <dbReference type="ARBA" id="ARBA00023136"/>
    </source>
</evidence>
<evidence type="ECO:0000256" key="2">
    <source>
        <dbReference type="ARBA" id="ARBA00022692"/>
    </source>
</evidence>
<comment type="caution">
    <text evidence="10">The sequence shown here is derived from an EMBL/GenBank/DDBJ whole genome shotgun (WGS) entry which is preliminary data.</text>
</comment>
<dbReference type="SUPFAM" id="SSF101898">
    <property type="entry name" value="NHL repeat"/>
    <property type="match status" value="1"/>
</dbReference>
<evidence type="ECO:0000259" key="9">
    <source>
        <dbReference type="Pfam" id="PF04893"/>
    </source>
</evidence>
<keyword evidence="2 7" id="KW-0812">Transmembrane</keyword>
<evidence type="ECO:0000256" key="1">
    <source>
        <dbReference type="ARBA" id="ARBA00004141"/>
    </source>
</evidence>
<keyword evidence="4 7" id="KW-1133">Transmembrane helix</keyword>
<comment type="subcellular location">
    <subcellularLocation>
        <location evidence="1">Membrane</location>
        <topology evidence="1">Multi-pass membrane protein</topology>
    </subcellularLocation>
</comment>
<evidence type="ECO:0000313" key="11">
    <source>
        <dbReference type="Proteomes" id="UP000064249"/>
    </source>
</evidence>
<feature type="chain" id="PRO_5007096317" evidence="8">
    <location>
        <begin position="25"/>
        <end position="669"/>
    </location>
</feature>
<dbReference type="Gene3D" id="2.120.10.30">
    <property type="entry name" value="TolB, C-terminal domain"/>
    <property type="match status" value="2"/>
</dbReference>
<evidence type="ECO:0000256" key="3">
    <source>
        <dbReference type="ARBA" id="ARBA00022737"/>
    </source>
</evidence>
<dbReference type="SUPFAM" id="SSF48452">
    <property type="entry name" value="TPR-like"/>
    <property type="match status" value="1"/>
</dbReference>
<evidence type="ECO:0000256" key="8">
    <source>
        <dbReference type="SAM" id="SignalP"/>
    </source>
</evidence>
<feature type="transmembrane region" description="Helical" evidence="7">
    <location>
        <begin position="627"/>
        <end position="651"/>
    </location>
</feature>
<reference evidence="10 11" key="1">
    <citation type="journal article" date="2015" name="MBio">
        <title>Genome-Resolved Metagenomic Analysis Reveals Roles for Candidate Phyla and Other Microbial Community Members in Biogeochemical Transformations in Oil Reservoirs.</title>
        <authorList>
            <person name="Hu P."/>
            <person name="Tom L."/>
            <person name="Singh A."/>
            <person name="Thomas B.C."/>
            <person name="Baker B.J."/>
            <person name="Piceno Y.M."/>
            <person name="Andersen G.L."/>
            <person name="Banfield J.F."/>
        </authorList>
    </citation>
    <scope>NUCLEOTIDE SEQUENCE [LARGE SCALE GENOMIC DNA]</scope>
    <source>
        <strain evidence="10">46_16</strain>
    </source>
</reference>
<evidence type="ECO:0000256" key="4">
    <source>
        <dbReference type="ARBA" id="ARBA00022989"/>
    </source>
</evidence>
<feature type="signal peptide" evidence="8">
    <location>
        <begin position="1"/>
        <end position="24"/>
    </location>
</feature>
<dbReference type="GO" id="GO:0008270">
    <property type="term" value="F:zinc ion binding"/>
    <property type="evidence" value="ECO:0007669"/>
    <property type="project" value="UniProtKB-KW"/>
</dbReference>
<dbReference type="PATRIC" id="fig|167964.4.peg.971"/>
<name>A0A101FYA1_9CHLR</name>
<dbReference type="InterPro" id="IPR050952">
    <property type="entry name" value="TRIM-NHL_E3_ligases"/>
</dbReference>
<evidence type="ECO:0000256" key="7">
    <source>
        <dbReference type="SAM" id="Phobius"/>
    </source>
</evidence>